<evidence type="ECO:0000259" key="7">
    <source>
        <dbReference type="Pfam" id="PF01061"/>
    </source>
</evidence>
<evidence type="ECO:0000313" key="9">
    <source>
        <dbReference type="Proteomes" id="UP000316196"/>
    </source>
</evidence>
<keyword evidence="5" id="KW-0046">Antibiotic resistance</keyword>
<evidence type="ECO:0000256" key="3">
    <source>
        <dbReference type="ARBA" id="ARBA00022989"/>
    </source>
</evidence>
<evidence type="ECO:0000256" key="1">
    <source>
        <dbReference type="ARBA" id="ARBA00004141"/>
    </source>
</evidence>
<protein>
    <submittedName>
        <fullName evidence="8">ABC-2 type transport system permease protein</fullName>
    </submittedName>
</protein>
<feature type="domain" description="ABC-2 type transporter transmembrane" evidence="7">
    <location>
        <begin position="26"/>
        <end position="218"/>
    </location>
</feature>
<sequence length="256" mass="26816">MTALDFSPAPSAAPLRKRVWRQARTEAMLLIRNGEQLLLALAIPMGILVGARFLGERMGVDFHAMGASMVALAIWSSAFTSLAIATGFERRYGVLERLAATPLTRTGLVLGKAGATSMVLTGQVIILLALASALGMRWTLSPIPTLACVLGIVMAVPCFASWAMALAGVARAEVTLAVANLLHLVGMVAGVVVPVAVFPVWAHPVLTALPTAALGELTRGGLAGFPGVAPWISLLVLAAWMSVGVLVARKVFRWMS</sequence>
<dbReference type="Proteomes" id="UP000316196">
    <property type="component" value="Unassembled WGS sequence"/>
</dbReference>
<evidence type="ECO:0000256" key="4">
    <source>
        <dbReference type="ARBA" id="ARBA00023136"/>
    </source>
</evidence>
<keyword evidence="9" id="KW-1185">Reference proteome</keyword>
<feature type="transmembrane region" description="Helical" evidence="6">
    <location>
        <begin position="37"/>
        <end position="55"/>
    </location>
</feature>
<dbReference type="InterPro" id="IPR013525">
    <property type="entry name" value="ABC2_TM"/>
</dbReference>
<evidence type="ECO:0000256" key="6">
    <source>
        <dbReference type="SAM" id="Phobius"/>
    </source>
</evidence>
<feature type="transmembrane region" description="Helical" evidence="6">
    <location>
        <begin position="67"/>
        <end position="88"/>
    </location>
</feature>
<feature type="transmembrane region" description="Helical" evidence="6">
    <location>
        <begin position="143"/>
        <end position="169"/>
    </location>
</feature>
<dbReference type="PANTHER" id="PTHR43229:SF2">
    <property type="entry name" value="NODULATION PROTEIN J"/>
    <property type="match status" value="1"/>
</dbReference>
<gene>
    <name evidence="8" type="ORF">FB460_2335</name>
</gene>
<dbReference type="PIRSF" id="PIRSF006648">
    <property type="entry name" value="DrrB"/>
    <property type="match status" value="1"/>
</dbReference>
<dbReference type="InterPro" id="IPR000412">
    <property type="entry name" value="ABC_2_transport"/>
</dbReference>
<dbReference type="Pfam" id="PF01061">
    <property type="entry name" value="ABC2_membrane"/>
    <property type="match status" value="1"/>
</dbReference>
<dbReference type="PANTHER" id="PTHR43229">
    <property type="entry name" value="NODULATION PROTEIN J"/>
    <property type="match status" value="1"/>
</dbReference>
<feature type="transmembrane region" description="Helical" evidence="6">
    <location>
        <begin position="109"/>
        <end position="131"/>
    </location>
</feature>
<evidence type="ECO:0000313" key="8">
    <source>
        <dbReference type="EMBL" id="TQL57259.1"/>
    </source>
</evidence>
<feature type="transmembrane region" description="Helical" evidence="6">
    <location>
        <begin position="181"/>
        <end position="202"/>
    </location>
</feature>
<name>A0A542ZA88_9ACTN</name>
<proteinExistence type="predicted"/>
<dbReference type="OrthoDB" id="160207at2"/>
<dbReference type="GO" id="GO:0043190">
    <property type="term" value="C:ATP-binding cassette (ABC) transporter complex"/>
    <property type="evidence" value="ECO:0007669"/>
    <property type="project" value="InterPro"/>
</dbReference>
<dbReference type="RefSeq" id="WP_142094356.1">
    <property type="nucleotide sequence ID" value="NZ_BAAAMD010000003.1"/>
</dbReference>
<comment type="caution">
    <text evidence="8">The sequence shown here is derived from an EMBL/GenBank/DDBJ whole genome shotgun (WGS) entry which is preliminary data.</text>
</comment>
<dbReference type="GO" id="GO:0046677">
    <property type="term" value="P:response to antibiotic"/>
    <property type="evidence" value="ECO:0007669"/>
    <property type="project" value="UniProtKB-KW"/>
</dbReference>
<reference evidence="8 9" key="1">
    <citation type="submission" date="2019-06" db="EMBL/GenBank/DDBJ databases">
        <title>Sequencing the genomes of 1000 actinobacteria strains.</title>
        <authorList>
            <person name="Klenk H.-P."/>
        </authorList>
    </citation>
    <scope>NUCLEOTIDE SEQUENCE [LARGE SCALE GENOMIC DNA]</scope>
    <source>
        <strain evidence="8 9">DSM 8251</strain>
    </source>
</reference>
<accession>A0A542ZA88</accession>
<keyword evidence="2 6" id="KW-0812">Transmembrane</keyword>
<evidence type="ECO:0000256" key="5">
    <source>
        <dbReference type="ARBA" id="ARBA00023251"/>
    </source>
</evidence>
<dbReference type="GO" id="GO:0140359">
    <property type="term" value="F:ABC-type transporter activity"/>
    <property type="evidence" value="ECO:0007669"/>
    <property type="project" value="InterPro"/>
</dbReference>
<dbReference type="AlphaFoldDB" id="A0A542ZA88"/>
<evidence type="ECO:0000256" key="2">
    <source>
        <dbReference type="ARBA" id="ARBA00022692"/>
    </source>
</evidence>
<comment type="subcellular location">
    <subcellularLocation>
        <location evidence="1">Membrane</location>
        <topology evidence="1">Multi-pass membrane protein</topology>
    </subcellularLocation>
</comment>
<feature type="transmembrane region" description="Helical" evidence="6">
    <location>
        <begin position="222"/>
        <end position="248"/>
    </location>
</feature>
<organism evidence="8 9">
    <name type="scientific">Propioniferax innocua</name>
    <dbReference type="NCBI Taxonomy" id="1753"/>
    <lineage>
        <taxon>Bacteria</taxon>
        <taxon>Bacillati</taxon>
        <taxon>Actinomycetota</taxon>
        <taxon>Actinomycetes</taxon>
        <taxon>Propionibacteriales</taxon>
        <taxon>Propionibacteriaceae</taxon>
        <taxon>Propioniferax</taxon>
    </lineage>
</organism>
<dbReference type="InterPro" id="IPR051784">
    <property type="entry name" value="Nod_factor_ABC_transporter"/>
</dbReference>
<dbReference type="EMBL" id="VFOR01000003">
    <property type="protein sequence ID" value="TQL57259.1"/>
    <property type="molecule type" value="Genomic_DNA"/>
</dbReference>
<keyword evidence="3 6" id="KW-1133">Transmembrane helix</keyword>
<keyword evidence="4 6" id="KW-0472">Membrane</keyword>